<keyword evidence="2" id="KW-1185">Reference proteome</keyword>
<dbReference type="AlphaFoldDB" id="A0A091EGW9"/>
<name>A0A091EGW9_FUKDA</name>
<reference evidence="1 2" key="1">
    <citation type="submission" date="2013-11" db="EMBL/GenBank/DDBJ databases">
        <title>The Damaraland mole rat (Fukomys damarensis) genome and evolution of African mole rats.</title>
        <authorList>
            <person name="Gladyshev V.N."/>
            <person name="Fang X."/>
        </authorList>
    </citation>
    <scope>NUCLEOTIDE SEQUENCE [LARGE SCALE GENOMIC DNA]</scope>
    <source>
        <tissue evidence="1">Liver</tissue>
    </source>
</reference>
<gene>
    <name evidence="1" type="ORF">H920_03921</name>
</gene>
<proteinExistence type="predicted"/>
<dbReference type="EMBL" id="KN121921">
    <property type="protein sequence ID" value="KFO34671.1"/>
    <property type="molecule type" value="Genomic_DNA"/>
</dbReference>
<evidence type="ECO:0000313" key="1">
    <source>
        <dbReference type="EMBL" id="KFO34671.1"/>
    </source>
</evidence>
<dbReference type="Proteomes" id="UP000028990">
    <property type="component" value="Unassembled WGS sequence"/>
</dbReference>
<accession>A0A091EGW9</accession>
<evidence type="ECO:0000313" key="2">
    <source>
        <dbReference type="Proteomes" id="UP000028990"/>
    </source>
</evidence>
<sequence>MALYRSLDSVDQHSCKTVPDSAGKGLFVAMATVLRWVFHSQTTLIQFSWALQVDHYLIVDTPQGLILSIS</sequence>
<organism evidence="1 2">
    <name type="scientific">Fukomys damarensis</name>
    <name type="common">Damaraland mole rat</name>
    <name type="synonym">Cryptomys damarensis</name>
    <dbReference type="NCBI Taxonomy" id="885580"/>
    <lineage>
        <taxon>Eukaryota</taxon>
        <taxon>Metazoa</taxon>
        <taxon>Chordata</taxon>
        <taxon>Craniata</taxon>
        <taxon>Vertebrata</taxon>
        <taxon>Euteleostomi</taxon>
        <taxon>Mammalia</taxon>
        <taxon>Eutheria</taxon>
        <taxon>Euarchontoglires</taxon>
        <taxon>Glires</taxon>
        <taxon>Rodentia</taxon>
        <taxon>Hystricomorpha</taxon>
        <taxon>Bathyergidae</taxon>
        <taxon>Fukomys</taxon>
    </lineage>
</organism>
<protein>
    <submittedName>
        <fullName evidence="1">Uncharacterized protein</fullName>
    </submittedName>
</protein>